<gene>
    <name evidence="2" type="ORF">M438DRAFT_323692</name>
</gene>
<accession>A0A074XJ27</accession>
<dbReference type="GeneID" id="40745329"/>
<keyword evidence="2" id="KW-0808">Transferase</keyword>
<dbReference type="AlphaFoldDB" id="A0A074XJ27"/>
<dbReference type="InterPro" id="IPR051531">
    <property type="entry name" value="N-acetyltransferase"/>
</dbReference>
<name>A0A074XJ27_AURPU</name>
<dbReference type="PROSITE" id="PS51186">
    <property type="entry name" value="GNAT"/>
    <property type="match status" value="1"/>
</dbReference>
<dbReference type="RefSeq" id="XP_029758224.1">
    <property type="nucleotide sequence ID" value="XM_029903023.1"/>
</dbReference>
<dbReference type="HOGENOM" id="CLU_013985_24_1_1"/>
<dbReference type="Gene3D" id="3.40.630.30">
    <property type="match status" value="1"/>
</dbReference>
<dbReference type="PANTHER" id="PTHR43792:SF1">
    <property type="entry name" value="N-ACETYLTRANSFERASE DOMAIN-CONTAINING PROTEIN"/>
    <property type="match status" value="1"/>
</dbReference>
<evidence type="ECO:0000259" key="1">
    <source>
        <dbReference type="PROSITE" id="PS51186"/>
    </source>
</evidence>
<evidence type="ECO:0000313" key="3">
    <source>
        <dbReference type="Proteomes" id="UP000030706"/>
    </source>
</evidence>
<evidence type="ECO:0000313" key="2">
    <source>
        <dbReference type="EMBL" id="KEQ82037.1"/>
    </source>
</evidence>
<dbReference type="EMBL" id="KL584989">
    <property type="protein sequence ID" value="KEQ82037.1"/>
    <property type="molecule type" value="Genomic_DNA"/>
</dbReference>
<dbReference type="InterPro" id="IPR016181">
    <property type="entry name" value="Acyl_CoA_acyltransferase"/>
</dbReference>
<feature type="domain" description="N-acetyltransferase" evidence="1">
    <location>
        <begin position="14"/>
        <end position="167"/>
    </location>
</feature>
<protein>
    <submittedName>
        <fullName evidence="2">Acyl-CoA N-acyltransferase</fullName>
    </submittedName>
</protein>
<keyword evidence="2" id="KW-0012">Acyltransferase</keyword>
<reference evidence="2 3" key="1">
    <citation type="journal article" date="2014" name="BMC Genomics">
        <title>Genome sequencing of four Aureobasidium pullulans varieties: biotechnological potential, stress tolerance, and description of new species.</title>
        <authorList>
            <person name="Gostin Ar C."/>
            <person name="Ohm R.A."/>
            <person name="Kogej T."/>
            <person name="Sonjak S."/>
            <person name="Turk M."/>
            <person name="Zajc J."/>
            <person name="Zalar P."/>
            <person name="Grube M."/>
            <person name="Sun H."/>
            <person name="Han J."/>
            <person name="Sharma A."/>
            <person name="Chiniquy J."/>
            <person name="Ngan C.Y."/>
            <person name="Lipzen A."/>
            <person name="Barry K."/>
            <person name="Grigoriev I.V."/>
            <person name="Gunde-Cimerman N."/>
        </authorList>
    </citation>
    <scope>NUCLEOTIDE SEQUENCE [LARGE SCALE GENOMIC DNA]</scope>
    <source>
        <strain evidence="2 3">EXF-150</strain>
    </source>
</reference>
<organism evidence="2 3">
    <name type="scientific">Aureobasidium pullulans EXF-150</name>
    <dbReference type="NCBI Taxonomy" id="1043002"/>
    <lineage>
        <taxon>Eukaryota</taxon>
        <taxon>Fungi</taxon>
        <taxon>Dikarya</taxon>
        <taxon>Ascomycota</taxon>
        <taxon>Pezizomycotina</taxon>
        <taxon>Dothideomycetes</taxon>
        <taxon>Dothideomycetidae</taxon>
        <taxon>Dothideales</taxon>
        <taxon>Saccotheciaceae</taxon>
        <taxon>Aureobasidium</taxon>
    </lineage>
</organism>
<keyword evidence="3" id="KW-1185">Reference proteome</keyword>
<sequence>MAEATQDPIITERLILRKLQPSDADAVFNMMLTPATMQYTTRAPLTELHQASTYLSERSGPSMFGVCLKPISSTPETLIGILGSVTFPEIGYRFSPSHAGRGYATEALLAFTPALFKMMPAEQKFAVARVDVENVSSLKLLERCGWTRGEVEERAYTSALLGVRDDVCFRIAREGYRLEDVLGQEEDDGPLVPDLQ</sequence>
<dbReference type="PANTHER" id="PTHR43792">
    <property type="entry name" value="GNAT FAMILY, PUTATIVE (AFU_ORTHOLOGUE AFUA_3G00765)-RELATED-RELATED"/>
    <property type="match status" value="1"/>
</dbReference>
<proteinExistence type="predicted"/>
<dbReference type="OrthoDB" id="4072826at2759"/>
<dbReference type="GO" id="GO:0016747">
    <property type="term" value="F:acyltransferase activity, transferring groups other than amino-acyl groups"/>
    <property type="evidence" value="ECO:0007669"/>
    <property type="project" value="InterPro"/>
</dbReference>
<dbReference type="Proteomes" id="UP000030706">
    <property type="component" value="Unassembled WGS sequence"/>
</dbReference>
<dbReference type="InterPro" id="IPR000182">
    <property type="entry name" value="GNAT_dom"/>
</dbReference>
<dbReference type="Pfam" id="PF13302">
    <property type="entry name" value="Acetyltransf_3"/>
    <property type="match status" value="1"/>
</dbReference>
<dbReference type="SUPFAM" id="SSF55729">
    <property type="entry name" value="Acyl-CoA N-acyltransferases (Nat)"/>
    <property type="match status" value="1"/>
</dbReference>